<name>A0ABY4WMU9_9BACL</name>
<keyword evidence="2" id="KW-1185">Reference proteome</keyword>
<gene>
    <name evidence="1" type="ORF">NDK47_08950</name>
</gene>
<sequence length="116" mass="13957">MEELQTKFSLKDEEIIKPKHNISYFDRDGYRYFLMYITKEGGTRGEYLLVIQAFFEPLTKEQIFAIFGDAPYADSKTYHQIIYKLEKYSFMFSNTDQKNRILYDYIMISPLNPMEE</sequence>
<reference evidence="1" key="1">
    <citation type="submission" date="2022-06" db="EMBL/GenBank/DDBJ databases">
        <title>Genome sequencing of Brevibacillus sp. BB3-R1.</title>
        <authorList>
            <person name="Heo J."/>
            <person name="Lee D."/>
            <person name="Won M."/>
            <person name="Han B.-H."/>
            <person name="Hong S.-B."/>
            <person name="Kwon S.-W."/>
        </authorList>
    </citation>
    <scope>NUCLEOTIDE SEQUENCE</scope>
    <source>
        <strain evidence="1">BB3-R1</strain>
    </source>
</reference>
<dbReference type="RefSeq" id="WP_251874481.1">
    <property type="nucleotide sequence ID" value="NZ_CP098755.1"/>
</dbReference>
<dbReference type="EMBL" id="CP098755">
    <property type="protein sequence ID" value="USG67382.1"/>
    <property type="molecule type" value="Genomic_DNA"/>
</dbReference>
<proteinExistence type="predicted"/>
<evidence type="ECO:0000313" key="1">
    <source>
        <dbReference type="EMBL" id="USG67382.1"/>
    </source>
</evidence>
<organism evidence="1 2">
    <name type="scientific">Brevibacillus ruminantium</name>
    <dbReference type="NCBI Taxonomy" id="2950604"/>
    <lineage>
        <taxon>Bacteria</taxon>
        <taxon>Bacillati</taxon>
        <taxon>Bacillota</taxon>
        <taxon>Bacilli</taxon>
        <taxon>Bacillales</taxon>
        <taxon>Paenibacillaceae</taxon>
        <taxon>Brevibacillus</taxon>
    </lineage>
</organism>
<dbReference type="Proteomes" id="UP001056500">
    <property type="component" value="Chromosome"/>
</dbReference>
<evidence type="ECO:0000313" key="2">
    <source>
        <dbReference type="Proteomes" id="UP001056500"/>
    </source>
</evidence>
<protein>
    <submittedName>
        <fullName evidence="1">Uncharacterized protein</fullName>
    </submittedName>
</protein>
<accession>A0ABY4WMU9</accession>